<proteinExistence type="predicted"/>
<gene>
    <name evidence="2" type="ORF">C095_06230</name>
</gene>
<evidence type="ECO:0000313" key="2">
    <source>
        <dbReference type="EMBL" id="KID49027.1"/>
    </source>
</evidence>
<accession>A0A0B4FNZ0</accession>
<dbReference type="PATRIC" id="fig|1226633.4.peg.1255"/>
<dbReference type="SUPFAM" id="SSF55874">
    <property type="entry name" value="ATPase domain of HSP90 chaperone/DNA topoisomerase II/histidine kinase"/>
    <property type="match status" value="1"/>
</dbReference>
<organism evidence="2 3">
    <name type="scientific">Fusobacterium necrophorum subsp. funduliforme B35</name>
    <dbReference type="NCBI Taxonomy" id="1226633"/>
    <lineage>
        <taxon>Bacteria</taxon>
        <taxon>Fusobacteriati</taxon>
        <taxon>Fusobacteriota</taxon>
        <taxon>Fusobacteriia</taxon>
        <taxon>Fusobacteriales</taxon>
        <taxon>Fusobacteriaceae</taxon>
        <taxon>Fusobacterium</taxon>
    </lineage>
</organism>
<dbReference type="AlphaFoldDB" id="A0A0B4FNZ0"/>
<dbReference type="InterPro" id="IPR005467">
    <property type="entry name" value="His_kinase_dom"/>
</dbReference>
<dbReference type="Proteomes" id="UP000031184">
    <property type="component" value="Unassembled WGS sequence"/>
</dbReference>
<comment type="caution">
    <text evidence="2">The sequence shown here is derived from an EMBL/GenBank/DDBJ whole genome shotgun (WGS) entry which is preliminary data.</text>
</comment>
<dbReference type="InterPro" id="IPR036890">
    <property type="entry name" value="HATPase_C_sf"/>
</dbReference>
<dbReference type="PROSITE" id="PS50109">
    <property type="entry name" value="HIS_KIN"/>
    <property type="match status" value="1"/>
</dbReference>
<sequence>MDNGIGMYPEQVKEINKALESYQETTAMGLGLAIVSMVIHEHKGSISLTSKLDEGTDVKIILNIYKGEQYE</sequence>
<feature type="domain" description="Histidine kinase" evidence="1">
    <location>
        <begin position="1"/>
        <end position="66"/>
    </location>
</feature>
<dbReference type="EMBL" id="AUZI01000016">
    <property type="protein sequence ID" value="KID49027.1"/>
    <property type="molecule type" value="Genomic_DNA"/>
</dbReference>
<evidence type="ECO:0000313" key="3">
    <source>
        <dbReference type="Proteomes" id="UP000031184"/>
    </source>
</evidence>
<dbReference type="Pfam" id="PF02518">
    <property type="entry name" value="HATPase_c"/>
    <property type="match status" value="1"/>
</dbReference>
<protein>
    <recommendedName>
        <fullName evidence="1">Histidine kinase domain-containing protein</fullName>
    </recommendedName>
</protein>
<dbReference type="Gene3D" id="3.30.565.10">
    <property type="entry name" value="Histidine kinase-like ATPase, C-terminal domain"/>
    <property type="match status" value="1"/>
</dbReference>
<name>A0A0B4FNZ0_9FUSO</name>
<evidence type="ECO:0000259" key="1">
    <source>
        <dbReference type="PROSITE" id="PS50109"/>
    </source>
</evidence>
<reference evidence="2 3" key="1">
    <citation type="submission" date="2013-08" db="EMBL/GenBank/DDBJ databases">
        <title>An opportunistic ruminal bacterium that causes liver abscesses in cattle.</title>
        <authorList>
            <person name="Benahmed F.H."/>
            <person name="Rasmussen M."/>
            <person name="Harbottle H."/>
            <person name="Soppet D."/>
            <person name="Nagaraja T.G."/>
            <person name="Davidson M."/>
        </authorList>
    </citation>
    <scope>NUCLEOTIDE SEQUENCE [LARGE SCALE GENOMIC DNA]</scope>
    <source>
        <strain evidence="2 3">B35</strain>
    </source>
</reference>
<dbReference type="InterPro" id="IPR003594">
    <property type="entry name" value="HATPase_dom"/>
</dbReference>